<reference evidence="6 7" key="1">
    <citation type="submission" date="2024-07" db="EMBL/GenBank/DDBJ databases">
        <title>Chromosome-level genome assembly of the water stick insect Ranatra chinensis (Heteroptera: Nepidae).</title>
        <authorList>
            <person name="Liu X."/>
        </authorList>
    </citation>
    <scope>NUCLEOTIDE SEQUENCE [LARGE SCALE GENOMIC DNA]</scope>
    <source>
        <strain evidence="6">Cailab_2021Rc</strain>
        <tissue evidence="6">Muscle</tissue>
    </source>
</reference>
<feature type="domain" description="Spaetzle" evidence="5">
    <location>
        <begin position="57"/>
        <end position="152"/>
    </location>
</feature>
<gene>
    <name evidence="6" type="ORF">AAG570_003349</name>
</gene>
<dbReference type="FunFam" id="2.10.90.10:FF:000056">
    <property type="entry name" value="Protein spaetzle"/>
    <property type="match status" value="1"/>
</dbReference>
<dbReference type="PANTHER" id="PTHR23199">
    <property type="entry name" value="NEUROTROPHIN 1-RELATED"/>
    <property type="match status" value="1"/>
</dbReference>
<sequence>MFYNKNKKQETTENGRVSLQELLQQMVYLPRSVVSCAEYAGPNRFRPIAIFSGAVRVVEKLVFPKSAKNKEDVWMFIVNQDQYQQGVRIEICVKASQGGTGEQCSFTESFPLGYQTSCKQKYIYRKLLAVDRKSGETVADTFQLPSCCSCTVKQNLINRVGVPVNRSPKSTQPPPKQENKT</sequence>
<keyword evidence="1" id="KW-0732">Signal</keyword>
<dbReference type="InterPro" id="IPR052444">
    <property type="entry name" value="Spz/Toll_ligand-like"/>
</dbReference>
<name>A0ABD0Y3Z3_9HEMI</name>
<dbReference type="Pfam" id="PF16077">
    <property type="entry name" value="Spaetzle"/>
    <property type="match status" value="1"/>
</dbReference>
<protein>
    <recommendedName>
        <fullName evidence="5">Spaetzle domain-containing protein</fullName>
    </recommendedName>
</protein>
<comment type="caution">
    <text evidence="6">The sequence shown here is derived from an EMBL/GenBank/DDBJ whole genome shotgun (WGS) entry which is preliminary data.</text>
</comment>
<accession>A0ABD0Y3Z3</accession>
<evidence type="ECO:0000256" key="3">
    <source>
        <dbReference type="ARBA" id="ARBA00023180"/>
    </source>
</evidence>
<keyword evidence="7" id="KW-1185">Reference proteome</keyword>
<keyword evidence="3" id="KW-0325">Glycoprotein</keyword>
<dbReference type="Proteomes" id="UP001558652">
    <property type="component" value="Unassembled WGS sequence"/>
</dbReference>
<evidence type="ECO:0000256" key="4">
    <source>
        <dbReference type="SAM" id="MobiDB-lite"/>
    </source>
</evidence>
<dbReference type="EMBL" id="JBFDAA010000014">
    <property type="protein sequence ID" value="KAL1121941.1"/>
    <property type="molecule type" value="Genomic_DNA"/>
</dbReference>
<evidence type="ECO:0000259" key="5">
    <source>
        <dbReference type="Pfam" id="PF16077"/>
    </source>
</evidence>
<organism evidence="6 7">
    <name type="scientific">Ranatra chinensis</name>
    <dbReference type="NCBI Taxonomy" id="642074"/>
    <lineage>
        <taxon>Eukaryota</taxon>
        <taxon>Metazoa</taxon>
        <taxon>Ecdysozoa</taxon>
        <taxon>Arthropoda</taxon>
        <taxon>Hexapoda</taxon>
        <taxon>Insecta</taxon>
        <taxon>Pterygota</taxon>
        <taxon>Neoptera</taxon>
        <taxon>Paraneoptera</taxon>
        <taxon>Hemiptera</taxon>
        <taxon>Heteroptera</taxon>
        <taxon>Panheteroptera</taxon>
        <taxon>Nepomorpha</taxon>
        <taxon>Nepidae</taxon>
        <taxon>Ranatrinae</taxon>
        <taxon>Ranatra</taxon>
    </lineage>
</organism>
<dbReference type="Gene3D" id="2.10.90.10">
    <property type="entry name" value="Cystine-knot cytokines"/>
    <property type="match status" value="1"/>
</dbReference>
<evidence type="ECO:0000313" key="6">
    <source>
        <dbReference type="EMBL" id="KAL1121941.1"/>
    </source>
</evidence>
<feature type="region of interest" description="Disordered" evidence="4">
    <location>
        <begin position="162"/>
        <end position="181"/>
    </location>
</feature>
<dbReference type="GO" id="GO:0005615">
    <property type="term" value="C:extracellular space"/>
    <property type="evidence" value="ECO:0007669"/>
    <property type="project" value="UniProtKB-ARBA"/>
</dbReference>
<evidence type="ECO:0000256" key="2">
    <source>
        <dbReference type="ARBA" id="ARBA00023157"/>
    </source>
</evidence>
<feature type="compositionally biased region" description="Pro residues" evidence="4">
    <location>
        <begin position="171"/>
        <end position="181"/>
    </location>
</feature>
<dbReference type="InterPro" id="IPR029034">
    <property type="entry name" value="Cystine-knot_cytokine"/>
</dbReference>
<dbReference type="SUPFAM" id="SSF57501">
    <property type="entry name" value="Cystine-knot cytokines"/>
    <property type="match status" value="1"/>
</dbReference>
<evidence type="ECO:0000313" key="7">
    <source>
        <dbReference type="Proteomes" id="UP001558652"/>
    </source>
</evidence>
<proteinExistence type="predicted"/>
<dbReference type="AlphaFoldDB" id="A0ABD0Y3Z3"/>
<dbReference type="InterPro" id="IPR032104">
    <property type="entry name" value="Spaetzle"/>
</dbReference>
<dbReference type="PANTHER" id="PTHR23199:SF12">
    <property type="entry name" value="NEUROTROPHIN 1-RELATED"/>
    <property type="match status" value="1"/>
</dbReference>
<keyword evidence="2" id="KW-1015">Disulfide bond</keyword>
<evidence type="ECO:0000256" key="1">
    <source>
        <dbReference type="ARBA" id="ARBA00022729"/>
    </source>
</evidence>